<gene>
    <name evidence="1" type="ORF">AVDCRST_MAG93-6362</name>
</gene>
<name>A0A6J4LIN5_9CHLR</name>
<organism evidence="1">
    <name type="scientific">uncultured Chloroflexia bacterium</name>
    <dbReference type="NCBI Taxonomy" id="1672391"/>
    <lineage>
        <taxon>Bacteria</taxon>
        <taxon>Bacillati</taxon>
        <taxon>Chloroflexota</taxon>
        <taxon>Chloroflexia</taxon>
        <taxon>environmental samples</taxon>
    </lineage>
</organism>
<evidence type="ECO:0000313" key="1">
    <source>
        <dbReference type="EMBL" id="CAA9334756.1"/>
    </source>
</evidence>
<proteinExistence type="predicted"/>
<dbReference type="EMBL" id="CADCTR010002143">
    <property type="protein sequence ID" value="CAA9334756.1"/>
    <property type="molecule type" value="Genomic_DNA"/>
</dbReference>
<accession>A0A6J4LIN5</accession>
<sequence length="55" mass="6016">MDRSEYSTYRACCDLNVKCGSACFLKGPGSSSAAALYMLKRLALEAQDMNLAFRS</sequence>
<protein>
    <submittedName>
        <fullName evidence="1">Uncharacterized protein</fullName>
    </submittedName>
</protein>
<dbReference type="AlphaFoldDB" id="A0A6J4LIN5"/>
<reference evidence="1" key="1">
    <citation type="submission" date="2020-02" db="EMBL/GenBank/DDBJ databases">
        <authorList>
            <person name="Meier V. D."/>
        </authorList>
    </citation>
    <scope>NUCLEOTIDE SEQUENCE</scope>
    <source>
        <strain evidence="1">AVDCRST_MAG93</strain>
    </source>
</reference>